<proteinExistence type="predicted"/>
<organism evidence="1 2">
    <name type="scientific">Vibrio coralliirubri</name>
    <dbReference type="NCBI Taxonomy" id="1516159"/>
    <lineage>
        <taxon>Bacteria</taxon>
        <taxon>Pseudomonadati</taxon>
        <taxon>Pseudomonadota</taxon>
        <taxon>Gammaproteobacteria</taxon>
        <taxon>Vibrionales</taxon>
        <taxon>Vibrionaceae</taxon>
        <taxon>Vibrio</taxon>
    </lineage>
</organism>
<dbReference type="EMBL" id="CCKJ01000037">
    <property type="protein sequence ID" value="CDT81056.1"/>
    <property type="molecule type" value="Genomic_DNA"/>
</dbReference>
<sequence length="74" mass="8596">MVILYLILKVRGLVLSATPFDFINRKELHTATILVIHQFMLIKSVSLYHILTRYIPCVHLYYALAQPLQRANLS</sequence>
<keyword evidence="2" id="KW-1185">Reference proteome</keyword>
<evidence type="ECO:0000313" key="1">
    <source>
        <dbReference type="EMBL" id="CDT81056.1"/>
    </source>
</evidence>
<reference evidence="1 2" key="1">
    <citation type="submission" date="2014-06" db="EMBL/GenBank/DDBJ databases">
        <authorList>
            <person name="Le Roux F."/>
        </authorList>
    </citation>
    <scope>NUCLEOTIDE SEQUENCE [LARGE SCALE GENOMIC DNA]</scope>
    <source>
        <strain evidence="1 2">J2-31</strain>
    </source>
</reference>
<accession>A0AA87C2B1</accession>
<comment type="caution">
    <text evidence="1">The sequence shown here is derived from an EMBL/GenBank/DDBJ whole genome shotgun (WGS) entry which is preliminary data.</text>
</comment>
<evidence type="ECO:0000313" key="2">
    <source>
        <dbReference type="Proteomes" id="UP000041625"/>
    </source>
</evidence>
<name>A0AA87C2B1_9VIBR</name>
<dbReference type="AlphaFoldDB" id="A0AA87C2B1"/>
<protein>
    <submittedName>
        <fullName evidence="1">Uncharacterized protein</fullName>
    </submittedName>
</protein>
<dbReference type="Proteomes" id="UP000041625">
    <property type="component" value="Unassembled WGS sequence"/>
</dbReference>
<gene>
    <name evidence="1" type="ORF">VCR31J2_1311005</name>
</gene>